<evidence type="ECO:0000256" key="8">
    <source>
        <dbReference type="SAM" id="Phobius"/>
    </source>
</evidence>
<evidence type="ECO:0000256" key="5">
    <source>
        <dbReference type="ARBA" id="ARBA00022989"/>
    </source>
</evidence>
<sequence>MEETISLRELMETLKKRISLILFITLTAVIVSGGVSFFLLTPVYQSSTQLLVNQSKTEQPVINQGEIQTNLQLMKTYNVIIKSPAILEKVISELKLDMTTSQLNSKITVASEGDSQVLNLSVQDTDPNKAAEIANKTASVFQNEIPTIMNVNNVSVLAKAEIGENQSPIKPKPLLNIAIAMVVGLMVGVGIAFLLEYLDNTVKTEQEVEKLLGLPVLGSITRIKDQEEKRTSRMQRKSSVRGETVGS</sequence>
<dbReference type="RefSeq" id="WP_411160183.1">
    <property type="nucleotide sequence ID" value="NZ_JBJOSA010000016.1"/>
</dbReference>
<dbReference type="PANTHER" id="PTHR32309">
    <property type="entry name" value="TYROSINE-PROTEIN KINASE"/>
    <property type="match status" value="1"/>
</dbReference>
<accession>A0ABW8VXH6</accession>
<feature type="domain" description="Tyrosine-protein kinase G-rich" evidence="10">
    <location>
        <begin position="145"/>
        <end position="194"/>
    </location>
</feature>
<keyword evidence="12" id="KW-1185">Reference proteome</keyword>
<feature type="transmembrane region" description="Helical" evidence="8">
    <location>
        <begin position="174"/>
        <end position="195"/>
    </location>
</feature>
<gene>
    <name evidence="11" type="ORF">ACKA06_16440</name>
</gene>
<feature type="transmembrane region" description="Helical" evidence="8">
    <location>
        <begin position="20"/>
        <end position="40"/>
    </location>
</feature>
<evidence type="ECO:0000313" key="11">
    <source>
        <dbReference type="EMBL" id="MFL8938379.1"/>
    </source>
</evidence>
<comment type="caution">
    <text evidence="11">The sequence shown here is derived from an EMBL/GenBank/DDBJ whole genome shotgun (WGS) entry which is preliminary data.</text>
</comment>
<keyword evidence="3" id="KW-1003">Cell membrane</keyword>
<evidence type="ECO:0000313" key="12">
    <source>
        <dbReference type="Proteomes" id="UP001628668"/>
    </source>
</evidence>
<feature type="region of interest" description="Disordered" evidence="7">
    <location>
        <begin position="226"/>
        <end position="247"/>
    </location>
</feature>
<dbReference type="Gene3D" id="3.40.50.300">
    <property type="entry name" value="P-loop containing nucleotide triphosphate hydrolases"/>
    <property type="match status" value="1"/>
</dbReference>
<keyword evidence="5 8" id="KW-1133">Transmembrane helix</keyword>
<dbReference type="Pfam" id="PF02706">
    <property type="entry name" value="Wzz"/>
    <property type="match status" value="1"/>
</dbReference>
<dbReference type="InterPro" id="IPR003856">
    <property type="entry name" value="LPS_length_determ_N"/>
</dbReference>
<keyword evidence="6 8" id="KW-0472">Membrane</keyword>
<comment type="subcellular location">
    <subcellularLocation>
        <location evidence="1">Cell membrane</location>
        <topology evidence="1">Multi-pass membrane protein</topology>
    </subcellularLocation>
</comment>
<keyword evidence="4 8" id="KW-0812">Transmembrane</keyword>
<evidence type="ECO:0000256" key="3">
    <source>
        <dbReference type="ARBA" id="ARBA00022475"/>
    </source>
</evidence>
<evidence type="ECO:0000256" key="7">
    <source>
        <dbReference type="SAM" id="MobiDB-lite"/>
    </source>
</evidence>
<dbReference type="PANTHER" id="PTHR32309:SF13">
    <property type="entry name" value="FERRIC ENTEROBACTIN TRANSPORT PROTEIN FEPE"/>
    <property type="match status" value="1"/>
</dbReference>
<evidence type="ECO:0000259" key="10">
    <source>
        <dbReference type="Pfam" id="PF13807"/>
    </source>
</evidence>
<evidence type="ECO:0000256" key="2">
    <source>
        <dbReference type="ARBA" id="ARBA00006683"/>
    </source>
</evidence>
<dbReference type="InterPro" id="IPR027417">
    <property type="entry name" value="P-loop_NTPase"/>
</dbReference>
<dbReference type="Proteomes" id="UP001628668">
    <property type="component" value="Unassembled WGS sequence"/>
</dbReference>
<evidence type="ECO:0000256" key="6">
    <source>
        <dbReference type="ARBA" id="ARBA00023136"/>
    </source>
</evidence>
<dbReference type="InterPro" id="IPR032807">
    <property type="entry name" value="GNVR"/>
</dbReference>
<reference evidence="11 12" key="1">
    <citation type="submission" date="2024-12" db="EMBL/GenBank/DDBJ databases">
        <authorList>
            <person name="Li X."/>
            <person name="Zhang D."/>
        </authorList>
    </citation>
    <scope>NUCLEOTIDE SEQUENCE [LARGE SCALE GENOMIC DNA]</scope>
    <source>
        <strain evidence="11 12">JCM19602</strain>
    </source>
</reference>
<name>A0ABW8VXH6_9BACI</name>
<dbReference type="Pfam" id="PF13807">
    <property type="entry name" value="GNVR"/>
    <property type="match status" value="1"/>
</dbReference>
<proteinExistence type="inferred from homology"/>
<dbReference type="InterPro" id="IPR050445">
    <property type="entry name" value="Bact_polysacc_biosynth/exp"/>
</dbReference>
<dbReference type="EMBL" id="JBJOSA010000016">
    <property type="protein sequence ID" value="MFL8938379.1"/>
    <property type="molecule type" value="Genomic_DNA"/>
</dbReference>
<protein>
    <submittedName>
        <fullName evidence="11">YveK family protein</fullName>
    </submittedName>
</protein>
<evidence type="ECO:0000256" key="1">
    <source>
        <dbReference type="ARBA" id="ARBA00004651"/>
    </source>
</evidence>
<evidence type="ECO:0000256" key="4">
    <source>
        <dbReference type="ARBA" id="ARBA00022692"/>
    </source>
</evidence>
<comment type="similarity">
    <text evidence="2">Belongs to the CpsC/CapA family.</text>
</comment>
<feature type="domain" description="Polysaccharide chain length determinant N-terminal" evidence="9">
    <location>
        <begin position="3"/>
        <end position="94"/>
    </location>
</feature>
<organism evidence="11 12">
    <name type="scientific">Rossellomorea oryzaecorticis</name>
    <dbReference type="NCBI Taxonomy" id="1396505"/>
    <lineage>
        <taxon>Bacteria</taxon>
        <taxon>Bacillati</taxon>
        <taxon>Bacillota</taxon>
        <taxon>Bacilli</taxon>
        <taxon>Bacillales</taxon>
        <taxon>Bacillaceae</taxon>
        <taxon>Rossellomorea</taxon>
    </lineage>
</organism>
<evidence type="ECO:0000259" key="9">
    <source>
        <dbReference type="Pfam" id="PF02706"/>
    </source>
</evidence>